<dbReference type="AlphaFoldDB" id="A0A1W6MYS5"/>
<evidence type="ECO:0000313" key="3">
    <source>
        <dbReference type="Proteomes" id="UP000193978"/>
    </source>
</evidence>
<feature type="chain" id="PRO_5012800355" evidence="1">
    <location>
        <begin position="23"/>
        <end position="128"/>
    </location>
</feature>
<evidence type="ECO:0000313" key="2">
    <source>
        <dbReference type="EMBL" id="ARN82734.1"/>
    </source>
</evidence>
<accession>A0A1W6MYS5</accession>
<name>A0A1W6MYS5_9HYPH</name>
<keyword evidence="3" id="KW-1185">Reference proteome</keyword>
<evidence type="ECO:0000256" key="1">
    <source>
        <dbReference type="SAM" id="SignalP"/>
    </source>
</evidence>
<dbReference type="RefSeq" id="WP_085772871.1">
    <property type="nucleotide sequence ID" value="NZ_AP027149.1"/>
</dbReference>
<dbReference type="OrthoDB" id="8455893at2"/>
<organism evidence="2 3">
    <name type="scientific">Methylocystis bryophila</name>
    <dbReference type="NCBI Taxonomy" id="655015"/>
    <lineage>
        <taxon>Bacteria</taxon>
        <taxon>Pseudomonadati</taxon>
        <taxon>Pseudomonadota</taxon>
        <taxon>Alphaproteobacteria</taxon>
        <taxon>Hyphomicrobiales</taxon>
        <taxon>Methylocystaceae</taxon>
        <taxon>Methylocystis</taxon>
    </lineage>
</organism>
<reference evidence="2 3" key="1">
    <citation type="submission" date="2017-02" db="EMBL/GenBank/DDBJ databases">
        <authorList>
            <person name="Peterson S.W."/>
        </authorList>
    </citation>
    <scope>NUCLEOTIDE SEQUENCE [LARGE SCALE GENOMIC DNA]</scope>
    <source>
        <strain evidence="2 3">S285</strain>
    </source>
</reference>
<dbReference type="EMBL" id="CP019948">
    <property type="protein sequence ID" value="ARN82734.1"/>
    <property type="molecule type" value="Genomic_DNA"/>
</dbReference>
<dbReference type="Proteomes" id="UP000193978">
    <property type="component" value="Chromosome"/>
</dbReference>
<protein>
    <submittedName>
        <fullName evidence="2">Uncharacterized protein</fullName>
    </submittedName>
</protein>
<keyword evidence="1" id="KW-0732">Signal</keyword>
<feature type="signal peptide" evidence="1">
    <location>
        <begin position="1"/>
        <end position="22"/>
    </location>
</feature>
<sequence length="128" mass="14176">MRSRSCSFVLAVAFFAASPALAVNSAMKFDQLVCRELADIQKAMELIKGGKAEAWRAFGQERIQAGACKMYRHRGTVVIDEEREGFACVRPPGDLECVWAPKTAINDFAGYIVPEPMPPRPVGMGRRR</sequence>
<gene>
    <name evidence="2" type="ORF">B1812_18395</name>
</gene>
<dbReference type="KEGG" id="mbry:B1812_18395"/>
<proteinExistence type="predicted"/>